<gene>
    <name evidence="1" type="ORF">Adu01nite_94120</name>
</gene>
<dbReference type="Proteomes" id="UP000637628">
    <property type="component" value="Unassembled WGS sequence"/>
</dbReference>
<proteinExistence type="predicted"/>
<comment type="caution">
    <text evidence="1">The sequence shown here is derived from an EMBL/GenBank/DDBJ whole genome shotgun (WGS) entry which is preliminary data.</text>
</comment>
<protein>
    <submittedName>
        <fullName evidence="1">Uncharacterized protein</fullName>
    </submittedName>
</protein>
<organism evidence="1 2">
    <name type="scientific">Paractinoplanes durhamensis</name>
    <dbReference type="NCBI Taxonomy" id="113563"/>
    <lineage>
        <taxon>Bacteria</taxon>
        <taxon>Bacillati</taxon>
        <taxon>Actinomycetota</taxon>
        <taxon>Actinomycetes</taxon>
        <taxon>Micromonosporales</taxon>
        <taxon>Micromonosporaceae</taxon>
        <taxon>Paractinoplanes</taxon>
    </lineage>
</organism>
<name>A0ABQ3ZE26_9ACTN</name>
<sequence>MPSCVPIVSSRQEHSFCREAHIRIRSEKVSAADRASSDVFLRRIPRGDSSAAEGRPAPDLAWRYRLATVVERSSRTCLPVLTTVKIHFLGGVLRPNGRVRDRSGS</sequence>
<dbReference type="EMBL" id="BOML01000100">
    <property type="protein sequence ID" value="GIE08062.1"/>
    <property type="molecule type" value="Genomic_DNA"/>
</dbReference>
<accession>A0ABQ3ZE26</accession>
<evidence type="ECO:0000313" key="1">
    <source>
        <dbReference type="EMBL" id="GIE08062.1"/>
    </source>
</evidence>
<evidence type="ECO:0000313" key="2">
    <source>
        <dbReference type="Proteomes" id="UP000637628"/>
    </source>
</evidence>
<keyword evidence="2" id="KW-1185">Reference proteome</keyword>
<reference evidence="1 2" key="1">
    <citation type="submission" date="2021-01" db="EMBL/GenBank/DDBJ databases">
        <title>Whole genome shotgun sequence of Actinoplanes durhamensis NBRC 14914.</title>
        <authorList>
            <person name="Komaki H."/>
            <person name="Tamura T."/>
        </authorList>
    </citation>
    <scope>NUCLEOTIDE SEQUENCE [LARGE SCALE GENOMIC DNA]</scope>
    <source>
        <strain evidence="1 2">NBRC 14914</strain>
    </source>
</reference>